<name>A0ABT6JY02_9GAMM</name>
<organism evidence="2 3">
    <name type="scientific">Luteimonas kalidii</name>
    <dbReference type="NCBI Taxonomy" id="3042025"/>
    <lineage>
        <taxon>Bacteria</taxon>
        <taxon>Pseudomonadati</taxon>
        <taxon>Pseudomonadota</taxon>
        <taxon>Gammaproteobacteria</taxon>
        <taxon>Lysobacterales</taxon>
        <taxon>Lysobacteraceae</taxon>
        <taxon>Luteimonas</taxon>
    </lineage>
</organism>
<reference evidence="2 3" key="1">
    <citation type="submission" date="2023-04" db="EMBL/GenBank/DDBJ databases">
        <title>Luteimonas sp. M1R5S59.</title>
        <authorList>
            <person name="Sun J.-Q."/>
        </authorList>
    </citation>
    <scope>NUCLEOTIDE SEQUENCE [LARGE SCALE GENOMIC DNA]</scope>
    <source>
        <strain evidence="2 3">M1R5S59</strain>
    </source>
</reference>
<comment type="caution">
    <text evidence="2">The sequence shown here is derived from an EMBL/GenBank/DDBJ whole genome shotgun (WGS) entry which is preliminary data.</text>
</comment>
<feature type="region of interest" description="Disordered" evidence="1">
    <location>
        <begin position="168"/>
        <end position="190"/>
    </location>
</feature>
<protein>
    <submittedName>
        <fullName evidence="2">Uncharacterized protein</fullName>
    </submittedName>
</protein>
<proteinExistence type="predicted"/>
<accession>A0ABT6JY02</accession>
<evidence type="ECO:0000313" key="3">
    <source>
        <dbReference type="Proteomes" id="UP001156873"/>
    </source>
</evidence>
<feature type="region of interest" description="Disordered" evidence="1">
    <location>
        <begin position="495"/>
        <end position="533"/>
    </location>
</feature>
<dbReference type="EMBL" id="JARXRO010000018">
    <property type="protein sequence ID" value="MDH5834801.1"/>
    <property type="molecule type" value="Genomic_DNA"/>
</dbReference>
<sequence length="555" mass="59917">MAVPNPHLKAVFRQSRAQGGLTSAQDIHLRAAVMADSDRLDLLNGLAASGRLRSFAVDSNNGTLIGSYDKRAGLIELPAASFRDRDLDTVVGVQALIADFARKAWQDTAGQRHVVTQDMVDNLQATFNGSPALAAQIKSAVAQSHVQHFSLLGNGMAAGATYDGSTADGTPKGINLPPAALQSRTPGNPGGTYNAHDLTFVLGHEIQHGFNNAAKSQATLTFLDQVRRQAIERSAIHDYTDELRAYIGAGRADEAKAEIAGWNALLDRQRQARPHDDGLALMLDTRNDRVLDFIRRNPSDPSKAIINPGLTFNPDGSLSATPANIAAMGRHYFDRPSHLYAQAGQRPVALGEGRPTPTADYTNYYGTWALERIVAAEDRANVRIQGARPHIAIDMAGLGLKEDLIEREGLDLGANRSPRPYLDTSRAPTMQGRFHHTQDGSMGHDHRHVPVADQARIGASGDCVVDAWIDALQARDDAAARAVQRAFLRSEAGQQLWPGGLDGAPHRAQEAEARPPLHPSRAAEWSPDEPATQARHVMAEFAQPAPQGPQHAMER</sequence>
<evidence type="ECO:0000313" key="2">
    <source>
        <dbReference type="EMBL" id="MDH5834801.1"/>
    </source>
</evidence>
<gene>
    <name evidence="2" type="ORF">QFW81_12845</name>
</gene>
<feature type="compositionally biased region" description="Basic and acidic residues" evidence="1">
    <location>
        <begin position="504"/>
        <end position="515"/>
    </location>
</feature>
<keyword evidence="3" id="KW-1185">Reference proteome</keyword>
<evidence type="ECO:0000256" key="1">
    <source>
        <dbReference type="SAM" id="MobiDB-lite"/>
    </source>
</evidence>
<dbReference type="Proteomes" id="UP001156873">
    <property type="component" value="Unassembled WGS sequence"/>
</dbReference>